<dbReference type="PANTHER" id="PTHR11527">
    <property type="entry name" value="HEAT-SHOCK PROTEIN 20 FAMILY MEMBER"/>
    <property type="match status" value="1"/>
</dbReference>
<dbReference type="PATRIC" id="fig|913848.6.peg.2143"/>
<dbReference type="eggNOG" id="COG0071">
    <property type="taxonomic scope" value="Bacteria"/>
</dbReference>
<dbReference type="EMBL" id="AZCN01000065">
    <property type="protein sequence ID" value="KRK14829.1"/>
    <property type="molecule type" value="Genomic_DNA"/>
</dbReference>
<protein>
    <submittedName>
        <fullName evidence="4">Heat shock protein Hsp20</fullName>
    </submittedName>
</protein>
<dbReference type="SUPFAM" id="SSF49764">
    <property type="entry name" value="HSP20-like chaperones"/>
    <property type="match status" value="1"/>
</dbReference>
<feature type="domain" description="SHSP" evidence="3">
    <location>
        <begin position="30"/>
        <end position="141"/>
    </location>
</feature>
<dbReference type="RefSeq" id="WP_003678956.1">
    <property type="nucleotide sequence ID" value="NZ_AZCN01000065.1"/>
</dbReference>
<dbReference type="Proteomes" id="UP000051181">
    <property type="component" value="Unassembled WGS sequence"/>
</dbReference>
<keyword evidence="4" id="KW-0346">Stress response</keyword>
<evidence type="ECO:0000256" key="2">
    <source>
        <dbReference type="RuleBase" id="RU003616"/>
    </source>
</evidence>
<dbReference type="Pfam" id="PF00011">
    <property type="entry name" value="HSP20"/>
    <property type="match status" value="1"/>
</dbReference>
<evidence type="ECO:0000313" key="4">
    <source>
        <dbReference type="EMBL" id="KRK14829.1"/>
    </source>
</evidence>
<dbReference type="GeneID" id="65918056"/>
<comment type="caution">
    <text evidence="4">The sequence shown here is derived from an EMBL/GenBank/DDBJ whole genome shotgun (WGS) entry which is preliminary data.</text>
</comment>
<evidence type="ECO:0000256" key="1">
    <source>
        <dbReference type="PROSITE-ProRule" id="PRU00285"/>
    </source>
</evidence>
<evidence type="ECO:0000259" key="3">
    <source>
        <dbReference type="PROSITE" id="PS01031"/>
    </source>
</evidence>
<accession>A0A0R1EZ54</accession>
<gene>
    <name evidence="4" type="ORF">FD22_GL002098</name>
</gene>
<dbReference type="InterPro" id="IPR031107">
    <property type="entry name" value="Small_HSP"/>
</dbReference>
<organism evidence="4 5">
    <name type="scientific">Loigolactobacillus coryniformis subsp. coryniformis KCTC 3167 = DSM 20001</name>
    <dbReference type="NCBI Taxonomy" id="913848"/>
    <lineage>
        <taxon>Bacteria</taxon>
        <taxon>Bacillati</taxon>
        <taxon>Bacillota</taxon>
        <taxon>Bacilli</taxon>
        <taxon>Lactobacillales</taxon>
        <taxon>Lactobacillaceae</taxon>
        <taxon>Loigolactobacillus</taxon>
    </lineage>
</organism>
<comment type="similarity">
    <text evidence="1 2">Belongs to the small heat shock protein (HSP20) family.</text>
</comment>
<reference evidence="4 5" key="1">
    <citation type="journal article" date="2015" name="Genome Announc.">
        <title>Expanding the biotechnology potential of lactobacilli through comparative genomics of 213 strains and associated genera.</title>
        <authorList>
            <person name="Sun Z."/>
            <person name="Harris H.M."/>
            <person name="McCann A."/>
            <person name="Guo C."/>
            <person name="Argimon S."/>
            <person name="Zhang W."/>
            <person name="Yang X."/>
            <person name="Jeffery I.B."/>
            <person name="Cooney J.C."/>
            <person name="Kagawa T.F."/>
            <person name="Liu W."/>
            <person name="Song Y."/>
            <person name="Salvetti E."/>
            <person name="Wrobel A."/>
            <person name="Rasinkangas P."/>
            <person name="Parkhill J."/>
            <person name="Rea M.C."/>
            <person name="O'Sullivan O."/>
            <person name="Ritari J."/>
            <person name="Douillard F.P."/>
            <person name="Paul Ross R."/>
            <person name="Yang R."/>
            <person name="Briner A.E."/>
            <person name="Felis G.E."/>
            <person name="de Vos W.M."/>
            <person name="Barrangou R."/>
            <person name="Klaenhammer T.R."/>
            <person name="Caufield P.W."/>
            <person name="Cui Y."/>
            <person name="Zhang H."/>
            <person name="O'Toole P.W."/>
        </authorList>
    </citation>
    <scope>NUCLEOTIDE SEQUENCE [LARGE SCALE GENOMIC DNA]</scope>
    <source>
        <strain evidence="4 5">DSM 20001</strain>
    </source>
</reference>
<evidence type="ECO:0000313" key="5">
    <source>
        <dbReference type="Proteomes" id="UP000051181"/>
    </source>
</evidence>
<dbReference type="InterPro" id="IPR002068">
    <property type="entry name" value="A-crystallin/Hsp20_dom"/>
</dbReference>
<dbReference type="Gene3D" id="2.60.40.790">
    <property type="match status" value="1"/>
</dbReference>
<dbReference type="PROSITE" id="PS01031">
    <property type="entry name" value="SHSP"/>
    <property type="match status" value="1"/>
</dbReference>
<sequence length="141" mass="16123">MANEITNETNDRRLDPFDRLARQVFGNYPSTFSDKVLRTDIKEREHDYVVAIDVPGIEKKDIHLNYDNDTLSISVRKDSFGDHEDKDGNLLMSERHYGRMNRSYRLPNVDSSGITAKNDNGILTITLPKRADSAASHIEIE</sequence>
<dbReference type="InterPro" id="IPR008978">
    <property type="entry name" value="HSP20-like_chaperone"/>
</dbReference>
<proteinExistence type="inferred from homology"/>
<dbReference type="CDD" id="cd06471">
    <property type="entry name" value="ACD_LpsHSP_like"/>
    <property type="match status" value="1"/>
</dbReference>
<name>A0A0R1EZ54_9LACO</name>
<dbReference type="AlphaFoldDB" id="A0A0R1EZ54"/>